<sequence length="41" mass="4978">MYVIYSPPEVTEAIMHSHYATKIIQQLRKIMHSVYFFLMME</sequence>
<name>A0A0A8ZSM7_ARUDO</name>
<evidence type="ECO:0000313" key="1">
    <source>
        <dbReference type="EMBL" id="JAD40663.1"/>
    </source>
</evidence>
<organism evidence="1">
    <name type="scientific">Arundo donax</name>
    <name type="common">Giant reed</name>
    <name type="synonym">Donax arundinaceus</name>
    <dbReference type="NCBI Taxonomy" id="35708"/>
    <lineage>
        <taxon>Eukaryota</taxon>
        <taxon>Viridiplantae</taxon>
        <taxon>Streptophyta</taxon>
        <taxon>Embryophyta</taxon>
        <taxon>Tracheophyta</taxon>
        <taxon>Spermatophyta</taxon>
        <taxon>Magnoliopsida</taxon>
        <taxon>Liliopsida</taxon>
        <taxon>Poales</taxon>
        <taxon>Poaceae</taxon>
        <taxon>PACMAD clade</taxon>
        <taxon>Arundinoideae</taxon>
        <taxon>Arundineae</taxon>
        <taxon>Arundo</taxon>
    </lineage>
</organism>
<reference evidence="1" key="2">
    <citation type="journal article" date="2015" name="Data Brief">
        <title>Shoot transcriptome of the giant reed, Arundo donax.</title>
        <authorList>
            <person name="Barrero R.A."/>
            <person name="Guerrero F.D."/>
            <person name="Moolhuijzen P."/>
            <person name="Goolsby J.A."/>
            <person name="Tidwell J."/>
            <person name="Bellgard S.E."/>
            <person name="Bellgard M.I."/>
        </authorList>
    </citation>
    <scope>NUCLEOTIDE SEQUENCE</scope>
    <source>
        <tissue evidence="1">Shoot tissue taken approximately 20 cm above the soil surface</tissue>
    </source>
</reference>
<accession>A0A0A8ZSM7</accession>
<dbReference type="EMBL" id="GBRH01257232">
    <property type="protein sequence ID" value="JAD40663.1"/>
    <property type="molecule type" value="Transcribed_RNA"/>
</dbReference>
<proteinExistence type="predicted"/>
<protein>
    <submittedName>
        <fullName evidence="1">Uncharacterized protein</fullName>
    </submittedName>
</protein>
<reference evidence="1" key="1">
    <citation type="submission" date="2014-09" db="EMBL/GenBank/DDBJ databases">
        <authorList>
            <person name="Magalhaes I.L.F."/>
            <person name="Oliveira U."/>
            <person name="Santos F.R."/>
            <person name="Vidigal T.H.D.A."/>
            <person name="Brescovit A.D."/>
            <person name="Santos A.J."/>
        </authorList>
    </citation>
    <scope>NUCLEOTIDE SEQUENCE</scope>
    <source>
        <tissue evidence="1">Shoot tissue taken approximately 20 cm above the soil surface</tissue>
    </source>
</reference>
<dbReference type="AlphaFoldDB" id="A0A0A8ZSM7"/>